<dbReference type="InterPro" id="IPR036895">
    <property type="entry name" value="Uracil-DNA_glycosylase-like_sf"/>
</dbReference>
<proteinExistence type="predicted"/>
<sequence>MVGWQKGCVMARDSIDGFVERLATSGGGPNSVNPFDHSRPGNTIRRRNLRRYLEQLADHRPTTLLVGEAPSYRGMRITGVPFTNAAILQQGVPHFGLFGSANGYSVPDDLPTVAAEPTATVMWRALAELDFLPVLWSAYPLHPHRPGDPLSNRRPSTVEAAQWAWSWRALMDLFAITSVVAVGNVAHDTLVRNGIAAPRVRHPSHGGKMLFTQGLRELLAQGTIA</sequence>
<dbReference type="Proteomes" id="UP001239083">
    <property type="component" value="Unassembled WGS sequence"/>
</dbReference>
<protein>
    <submittedName>
        <fullName evidence="1">Uracil-DNA glycosylase</fullName>
        <ecNumber evidence="1">3.2.2.27</ecNumber>
    </submittedName>
</protein>
<dbReference type="CDD" id="cd10035">
    <property type="entry name" value="UDG_like"/>
    <property type="match status" value="1"/>
</dbReference>
<keyword evidence="2" id="KW-1185">Reference proteome</keyword>
<dbReference type="SUPFAM" id="SSF52141">
    <property type="entry name" value="Uracil-DNA glycosylase-like"/>
    <property type="match status" value="1"/>
</dbReference>
<gene>
    <name evidence="1" type="ORF">QFZ26_001520</name>
</gene>
<dbReference type="EC" id="3.2.2.27" evidence="1"/>
<accession>A0ABU0R7B9</accession>
<dbReference type="GO" id="GO:0004844">
    <property type="term" value="F:uracil DNA N-glycosylase activity"/>
    <property type="evidence" value="ECO:0007669"/>
    <property type="project" value="UniProtKB-EC"/>
</dbReference>
<organism evidence="1 2">
    <name type="scientific">Agromyces ramosus</name>
    <dbReference type="NCBI Taxonomy" id="33879"/>
    <lineage>
        <taxon>Bacteria</taxon>
        <taxon>Bacillati</taxon>
        <taxon>Actinomycetota</taxon>
        <taxon>Actinomycetes</taxon>
        <taxon>Micrococcales</taxon>
        <taxon>Microbacteriaceae</taxon>
        <taxon>Agromyces</taxon>
    </lineage>
</organism>
<comment type="caution">
    <text evidence="1">The sequence shown here is derived from an EMBL/GenBank/DDBJ whole genome shotgun (WGS) entry which is preliminary data.</text>
</comment>
<dbReference type="EMBL" id="JAUSYY010000001">
    <property type="protein sequence ID" value="MDQ0893965.1"/>
    <property type="molecule type" value="Genomic_DNA"/>
</dbReference>
<keyword evidence="1" id="KW-0378">Hydrolase</keyword>
<name>A0ABU0R7B9_9MICO</name>
<reference evidence="1 2" key="1">
    <citation type="submission" date="2023-07" db="EMBL/GenBank/DDBJ databases">
        <title>Comparative genomics of wheat-associated soil bacteria to identify genetic determinants of phenazine resistance.</title>
        <authorList>
            <person name="Mouncey N."/>
        </authorList>
    </citation>
    <scope>NUCLEOTIDE SEQUENCE [LARGE SCALE GENOMIC DNA]</scope>
    <source>
        <strain evidence="1 2">V3I3</strain>
    </source>
</reference>
<keyword evidence="1" id="KW-0326">Glycosidase</keyword>
<evidence type="ECO:0000313" key="1">
    <source>
        <dbReference type="EMBL" id="MDQ0893965.1"/>
    </source>
</evidence>
<evidence type="ECO:0000313" key="2">
    <source>
        <dbReference type="Proteomes" id="UP001239083"/>
    </source>
</evidence>
<dbReference type="Gene3D" id="3.40.470.10">
    <property type="entry name" value="Uracil-DNA glycosylase-like domain"/>
    <property type="match status" value="1"/>
</dbReference>